<evidence type="ECO:0000313" key="2">
    <source>
        <dbReference type="Proteomes" id="UP001320544"/>
    </source>
</evidence>
<sequence length="112" mass="12282">MSDKTCGTCVNYVPFPLRRGEGLCFMTIDDDFPMFMRSDNACDGGVYSERPDSLEAVALDAYDLVKRAINALAMTTIGVEATDAAVIDLMQDETAICSRLEDLGVKQKWSLS</sequence>
<reference evidence="1 2" key="1">
    <citation type="submission" date="2022-01" db="EMBL/GenBank/DDBJ databases">
        <title>Novel bile acid biosynthetic pathways are enriched in the microbiome of centenarians.</title>
        <authorList>
            <person name="Sato Y."/>
            <person name="Atarashi K."/>
            <person name="Plichta R.D."/>
            <person name="Arai Y."/>
            <person name="Sasajima S."/>
            <person name="Kearney M.S."/>
            <person name="Suda W."/>
            <person name="Takeshita K."/>
            <person name="Sasaki T."/>
            <person name="Okamoto S."/>
            <person name="Skelly N.A."/>
            <person name="Okamura Y."/>
            <person name="Vlamakis H."/>
            <person name="Li Y."/>
            <person name="Tanoue T."/>
            <person name="Takei H."/>
            <person name="Nittono H."/>
            <person name="Narushima S."/>
            <person name="Irie J."/>
            <person name="Itoh H."/>
            <person name="Moriya K."/>
            <person name="Sugiura Y."/>
            <person name="Suematsu M."/>
            <person name="Moritoki N."/>
            <person name="Shibata S."/>
            <person name="Littman R.D."/>
            <person name="Fischbach A.M."/>
            <person name="Uwamino Y."/>
            <person name="Inoue T."/>
            <person name="Honda A."/>
            <person name="Hattori M."/>
            <person name="Murai T."/>
            <person name="Xavier J.R."/>
            <person name="Hirose N."/>
            <person name="Honda K."/>
        </authorList>
    </citation>
    <scope>NUCLEOTIDE SEQUENCE [LARGE SCALE GENOMIC DNA]</scope>
    <source>
        <strain evidence="1 2">CE91-St30</strain>
    </source>
</reference>
<accession>A0ABN6MDU7</accession>
<protein>
    <submittedName>
        <fullName evidence="1">Uncharacterized protein</fullName>
    </submittedName>
</protein>
<dbReference type="Proteomes" id="UP001320544">
    <property type="component" value="Chromosome"/>
</dbReference>
<dbReference type="EMBL" id="AP025564">
    <property type="protein sequence ID" value="BDE94932.1"/>
    <property type="molecule type" value="Genomic_DNA"/>
</dbReference>
<keyword evidence="2" id="KW-1185">Reference proteome</keyword>
<gene>
    <name evidence="1" type="ORF">CE91St30_02650</name>
</gene>
<evidence type="ECO:0000313" key="1">
    <source>
        <dbReference type="EMBL" id="BDE94932.1"/>
    </source>
</evidence>
<organism evidence="1 2">
    <name type="scientific">Raoultibacter timonensis</name>
    <dbReference type="NCBI Taxonomy" id="1907662"/>
    <lineage>
        <taxon>Bacteria</taxon>
        <taxon>Bacillati</taxon>
        <taxon>Actinomycetota</taxon>
        <taxon>Coriobacteriia</taxon>
        <taxon>Eggerthellales</taxon>
        <taxon>Eggerthellaceae</taxon>
        <taxon>Raoultibacter</taxon>
    </lineage>
</organism>
<name>A0ABN6MDU7_9ACTN</name>
<proteinExistence type="predicted"/>